<keyword evidence="1" id="KW-0732">Signal</keyword>
<evidence type="ECO:0000313" key="2">
    <source>
        <dbReference type="EMBL" id="OXA37086.1"/>
    </source>
</evidence>
<evidence type="ECO:0000313" key="3">
    <source>
        <dbReference type="Proteomes" id="UP000198287"/>
    </source>
</evidence>
<dbReference type="Pfam" id="PF14388">
    <property type="entry name" value="DUF4419"/>
    <property type="match status" value="1"/>
</dbReference>
<name>A0A226CYG3_FOLCA</name>
<proteinExistence type="predicted"/>
<protein>
    <submittedName>
        <fullName evidence="2">Uncharacterized protein</fullName>
    </submittedName>
</protein>
<dbReference type="Proteomes" id="UP000198287">
    <property type="component" value="Unassembled WGS sequence"/>
</dbReference>
<dbReference type="PANTHER" id="PTHR31252">
    <property type="entry name" value="DUF4419 DOMAIN-CONTAINING PROTEIN"/>
    <property type="match status" value="1"/>
</dbReference>
<dbReference type="OrthoDB" id="9973955at2759"/>
<keyword evidence="3" id="KW-1185">Reference proteome</keyword>
<gene>
    <name evidence="2" type="ORF">Fcan01_28138</name>
</gene>
<sequence>MKQRIKYYVISCVIFWIFSVQGEPSGNNKNISASEEVLTTIKPEDVVSDVSPNLDRISIVSRINPDSVTLRLFRSIKAEKVENLKSNDTDGLDNLFYRSLSREISNTTMFLQGTDFSASSSNLFLNGSSTSLLHTAYSAYKNHNNLVFRPDDIWLAILTQFSHYVNKNSEELRHLFVSFSEGKKELWVNYTSITVDIVPFDDMIDQMVALVEENVNANLSSWILPNFSTTTKNDIVTSGSIFLATVQKYFAYNLWLSTCGIPNLTLLGRREDWVEIRMRIDKLRKFEISGETLMNKWASQLSLVLDEFVKVKTTGEVDHEFWEGIVQHGRYWAVCTARDFVDGWITAFTPFNKDGEWIGMHLSYRYKDYCEAKTSVNWSANAGEDGKCPKRDKKCRLHKINQEYNKKLDSPWNTIHIEDFLAVENRVKFPLKIKDDYAVDLKDGVYEGTVHAGYMGHAVDKDEVTLKPIMGWVVALHGKRPGYLNLMKKNKVI</sequence>
<accession>A0A226CYG3</accession>
<dbReference type="AlphaFoldDB" id="A0A226CYG3"/>
<dbReference type="InterPro" id="IPR025533">
    <property type="entry name" value="DUF4419"/>
</dbReference>
<evidence type="ECO:0000256" key="1">
    <source>
        <dbReference type="SAM" id="SignalP"/>
    </source>
</evidence>
<feature type="signal peptide" evidence="1">
    <location>
        <begin position="1"/>
        <end position="22"/>
    </location>
</feature>
<organism evidence="2 3">
    <name type="scientific">Folsomia candida</name>
    <name type="common">Springtail</name>
    <dbReference type="NCBI Taxonomy" id="158441"/>
    <lineage>
        <taxon>Eukaryota</taxon>
        <taxon>Metazoa</taxon>
        <taxon>Ecdysozoa</taxon>
        <taxon>Arthropoda</taxon>
        <taxon>Hexapoda</taxon>
        <taxon>Collembola</taxon>
        <taxon>Entomobryomorpha</taxon>
        <taxon>Isotomoidea</taxon>
        <taxon>Isotomidae</taxon>
        <taxon>Proisotominae</taxon>
        <taxon>Folsomia</taxon>
    </lineage>
</organism>
<dbReference type="EMBL" id="LNIX01000065">
    <property type="protein sequence ID" value="OXA37086.1"/>
    <property type="molecule type" value="Genomic_DNA"/>
</dbReference>
<reference evidence="2 3" key="1">
    <citation type="submission" date="2015-12" db="EMBL/GenBank/DDBJ databases">
        <title>The genome of Folsomia candida.</title>
        <authorList>
            <person name="Faddeeva A."/>
            <person name="Derks M.F."/>
            <person name="Anvar Y."/>
            <person name="Smit S."/>
            <person name="Van Straalen N."/>
            <person name="Roelofs D."/>
        </authorList>
    </citation>
    <scope>NUCLEOTIDE SEQUENCE [LARGE SCALE GENOMIC DNA]</scope>
    <source>
        <strain evidence="2 3">VU population</strain>
        <tissue evidence="2">Whole body</tissue>
    </source>
</reference>
<comment type="caution">
    <text evidence="2">The sequence shown here is derived from an EMBL/GenBank/DDBJ whole genome shotgun (WGS) entry which is preliminary data.</text>
</comment>
<dbReference type="PANTHER" id="PTHR31252:SF11">
    <property type="entry name" value="DUF4419 DOMAIN-CONTAINING PROTEIN"/>
    <property type="match status" value="1"/>
</dbReference>
<feature type="chain" id="PRO_5013257187" evidence="1">
    <location>
        <begin position="23"/>
        <end position="493"/>
    </location>
</feature>